<evidence type="ECO:0000313" key="3">
    <source>
        <dbReference type="Proteomes" id="UP000013966"/>
    </source>
</evidence>
<keyword evidence="3" id="KW-1185">Reference proteome</keyword>
<dbReference type="CDD" id="cd01741">
    <property type="entry name" value="GATase1_1"/>
    <property type="match status" value="1"/>
</dbReference>
<sequence>MTNKPIVLIQAGTAPDKIRKEVGDYPSWFCSALDLDLENLEIVRVFEGEVLPSPDPARAAIITGSFAMVTDRLLWSETTAQWIRDAMTVEMPLFGVCYGHQLMAHALGGRVGYHPAGQEIGCQEIRLLDSAAADPLLTGMPARFAAHLTHLQSVIDVPPGARVLAASDHDPHQIIRYGRQAISAQFHPEFDREICAAIVRLHADSVREEGGDPDALLAQITSTAEAKALLTRFVEQALGRPATRAGDTLTLP</sequence>
<dbReference type="PANTHER" id="PTHR42695">
    <property type="entry name" value="GLUTAMINE AMIDOTRANSFERASE YLR126C-RELATED"/>
    <property type="match status" value="1"/>
</dbReference>
<gene>
    <name evidence="2" type="ORF">BRPE64_ECDS01600</name>
</gene>
<dbReference type="HOGENOM" id="CLU_054974_4_1_4"/>
<keyword evidence="2" id="KW-0808">Transferase</keyword>
<keyword evidence="2" id="KW-0614">Plasmid</keyword>
<reference evidence="2 3" key="2">
    <citation type="journal article" date="2018" name="Int. J. Syst. Evol. Microbiol.">
        <title>Burkholderia insecticola sp. nov., a gut symbiotic bacterium of the bean bug Riptortus pedestris.</title>
        <authorList>
            <person name="Takeshita K."/>
            <person name="Tamaki H."/>
            <person name="Ohbayashi T."/>
            <person name="Meng X.-Y."/>
            <person name="Sone T."/>
            <person name="Mitani Y."/>
            <person name="Peeters C."/>
            <person name="Kikuchi Y."/>
            <person name="Vandamme P."/>
        </authorList>
    </citation>
    <scope>NUCLEOTIDE SEQUENCE [LARGE SCALE GENOMIC DNA]</scope>
    <source>
        <strain evidence="2">RPE64</strain>
        <plasmid evidence="2 3">p2</plasmid>
    </source>
</reference>
<dbReference type="SUPFAM" id="SSF52317">
    <property type="entry name" value="Class I glutamine amidotransferase-like"/>
    <property type="match status" value="1"/>
</dbReference>
<dbReference type="OrthoDB" id="9813383at2"/>
<dbReference type="RefSeq" id="WP_044044328.1">
    <property type="nucleotide sequence ID" value="NC_021295.1"/>
</dbReference>
<dbReference type="EMBL" id="AP013062">
    <property type="protein sequence ID" value="BAO94042.1"/>
    <property type="molecule type" value="Genomic_DNA"/>
</dbReference>
<dbReference type="GO" id="GO:0005829">
    <property type="term" value="C:cytosol"/>
    <property type="evidence" value="ECO:0007669"/>
    <property type="project" value="TreeGrafter"/>
</dbReference>
<dbReference type="Proteomes" id="UP000013966">
    <property type="component" value="Plasmid p2"/>
</dbReference>
<protein>
    <submittedName>
        <fullName evidence="2">Putative glutamine amidotransferase protein</fullName>
    </submittedName>
</protein>
<dbReference type="AlphaFoldDB" id="A0A060PGY3"/>
<geneLocation type="plasmid" evidence="2 3">
    <name>p2</name>
</geneLocation>
<dbReference type="GO" id="GO:0016740">
    <property type="term" value="F:transferase activity"/>
    <property type="evidence" value="ECO:0007669"/>
    <property type="project" value="UniProtKB-KW"/>
</dbReference>
<dbReference type="Gene3D" id="3.40.50.880">
    <property type="match status" value="1"/>
</dbReference>
<evidence type="ECO:0000259" key="1">
    <source>
        <dbReference type="Pfam" id="PF00117"/>
    </source>
</evidence>
<accession>A0A060PGY3</accession>
<dbReference type="InterPro" id="IPR029062">
    <property type="entry name" value="Class_I_gatase-like"/>
</dbReference>
<reference evidence="2 3" key="1">
    <citation type="journal article" date="2013" name="Genome Announc.">
        <title>Complete Genome Sequence of Burkholderia sp. Strain RPE64, Bacterial Symbiont of the Bean Bug Riptortus pedestris.</title>
        <authorList>
            <person name="Shibata T.F."/>
            <person name="Maeda T."/>
            <person name="Nikoh N."/>
            <person name="Yamaguchi K."/>
            <person name="Oshima K."/>
            <person name="Hattori M."/>
            <person name="Nishiyama T."/>
            <person name="Hasebe M."/>
            <person name="Fukatsu T."/>
            <person name="Kikuchi Y."/>
            <person name="Shigenobu S."/>
        </authorList>
    </citation>
    <scope>NUCLEOTIDE SEQUENCE [LARGE SCALE GENOMIC DNA]</scope>
    <source>
        <plasmid evidence="2 3">p2</plasmid>
    </source>
</reference>
<evidence type="ECO:0000313" key="2">
    <source>
        <dbReference type="EMBL" id="BAO94042.1"/>
    </source>
</evidence>
<dbReference type="InterPro" id="IPR044992">
    <property type="entry name" value="ChyE-like"/>
</dbReference>
<dbReference type="Pfam" id="PF00117">
    <property type="entry name" value="GATase"/>
    <property type="match status" value="1"/>
</dbReference>
<proteinExistence type="predicted"/>
<organism evidence="2 3">
    <name type="scientific">Caballeronia insecticola</name>
    <dbReference type="NCBI Taxonomy" id="758793"/>
    <lineage>
        <taxon>Bacteria</taxon>
        <taxon>Pseudomonadati</taxon>
        <taxon>Pseudomonadota</taxon>
        <taxon>Betaproteobacteria</taxon>
        <taxon>Burkholderiales</taxon>
        <taxon>Burkholderiaceae</taxon>
        <taxon>Caballeronia</taxon>
    </lineage>
</organism>
<dbReference type="PANTHER" id="PTHR42695:SF5">
    <property type="entry name" value="GLUTAMINE AMIDOTRANSFERASE YLR126C-RELATED"/>
    <property type="match status" value="1"/>
</dbReference>
<dbReference type="InterPro" id="IPR017926">
    <property type="entry name" value="GATASE"/>
</dbReference>
<keyword evidence="2" id="KW-0315">Glutamine amidotransferase</keyword>
<dbReference type="NCBIfam" id="NF006562">
    <property type="entry name" value="PRK09065.1"/>
    <property type="match status" value="1"/>
</dbReference>
<dbReference type="KEGG" id="buo:BRPE64_ECDS01600"/>
<name>A0A060PGY3_9BURK</name>
<feature type="domain" description="Glutamine amidotransferase" evidence="1">
    <location>
        <begin position="59"/>
        <end position="191"/>
    </location>
</feature>
<dbReference type="PROSITE" id="PS51273">
    <property type="entry name" value="GATASE_TYPE_1"/>
    <property type="match status" value="1"/>
</dbReference>